<evidence type="ECO:0000313" key="2">
    <source>
        <dbReference type="Proteomes" id="UP000266841"/>
    </source>
</evidence>
<dbReference type="EMBL" id="AGNL01017130">
    <property type="protein sequence ID" value="EJK64563.1"/>
    <property type="molecule type" value="Genomic_DNA"/>
</dbReference>
<comment type="caution">
    <text evidence="1">The sequence shown here is derived from an EMBL/GenBank/DDBJ whole genome shotgun (WGS) entry which is preliminary data.</text>
</comment>
<protein>
    <submittedName>
        <fullName evidence="1">Uncharacterized protein</fullName>
    </submittedName>
</protein>
<organism evidence="1 2">
    <name type="scientific">Thalassiosira oceanica</name>
    <name type="common">Marine diatom</name>
    <dbReference type="NCBI Taxonomy" id="159749"/>
    <lineage>
        <taxon>Eukaryota</taxon>
        <taxon>Sar</taxon>
        <taxon>Stramenopiles</taxon>
        <taxon>Ochrophyta</taxon>
        <taxon>Bacillariophyta</taxon>
        <taxon>Coscinodiscophyceae</taxon>
        <taxon>Thalassiosirophycidae</taxon>
        <taxon>Thalassiosirales</taxon>
        <taxon>Thalassiosiraceae</taxon>
        <taxon>Thalassiosira</taxon>
    </lineage>
</organism>
<accession>K0SEL3</accession>
<sequence length="79" mass="8578">MISQQLLMALVEGDDRLWFAASLIMLRPAIDMWAKGQGCGHRCALRIVLEDFEVEASSGFGFGFAVSGVKKGGKGKARF</sequence>
<evidence type="ECO:0000313" key="1">
    <source>
        <dbReference type="EMBL" id="EJK64563.1"/>
    </source>
</evidence>
<gene>
    <name evidence="1" type="ORF">THAOC_14696</name>
</gene>
<dbReference type="AlphaFoldDB" id="K0SEL3"/>
<reference evidence="1 2" key="1">
    <citation type="journal article" date="2012" name="Genome Biol.">
        <title>Genome and low-iron response of an oceanic diatom adapted to chronic iron limitation.</title>
        <authorList>
            <person name="Lommer M."/>
            <person name="Specht M."/>
            <person name="Roy A.S."/>
            <person name="Kraemer L."/>
            <person name="Andreson R."/>
            <person name="Gutowska M.A."/>
            <person name="Wolf J."/>
            <person name="Bergner S.V."/>
            <person name="Schilhabel M.B."/>
            <person name="Klostermeier U.C."/>
            <person name="Beiko R.G."/>
            <person name="Rosenstiel P."/>
            <person name="Hippler M."/>
            <person name="Laroche J."/>
        </authorList>
    </citation>
    <scope>NUCLEOTIDE SEQUENCE [LARGE SCALE GENOMIC DNA]</scope>
    <source>
        <strain evidence="1 2">CCMP1005</strain>
    </source>
</reference>
<keyword evidence="2" id="KW-1185">Reference proteome</keyword>
<dbReference type="Proteomes" id="UP000266841">
    <property type="component" value="Unassembled WGS sequence"/>
</dbReference>
<proteinExistence type="predicted"/>
<name>K0SEL3_THAOC</name>